<evidence type="ECO:0000256" key="1">
    <source>
        <dbReference type="SAM" id="Phobius"/>
    </source>
</evidence>
<evidence type="ECO:0000313" key="3">
    <source>
        <dbReference type="Proteomes" id="UP000076959"/>
    </source>
</evidence>
<dbReference type="OrthoDB" id="8266234at2"/>
<keyword evidence="1" id="KW-1133">Transmembrane helix</keyword>
<keyword evidence="1" id="KW-0812">Transmembrane</keyword>
<dbReference type="PROSITE" id="PS51257">
    <property type="entry name" value="PROKAR_LIPOPROTEIN"/>
    <property type="match status" value="1"/>
</dbReference>
<accession>A0A176Y7Z4</accession>
<dbReference type="RefSeq" id="WP_063708704.1">
    <property type="nucleotide sequence ID" value="NZ_LUUB01000124.1"/>
</dbReference>
<name>A0A176Y7Z4_9BRAD</name>
<dbReference type="Proteomes" id="UP000076959">
    <property type="component" value="Unassembled WGS sequence"/>
</dbReference>
<proteinExistence type="predicted"/>
<reference evidence="2 3" key="1">
    <citation type="submission" date="2016-03" db="EMBL/GenBank/DDBJ databases">
        <title>Draft Genome Sequence of the Strain BR 10245 (Bradyrhizobium sp.) isolated from nodules of Centrolobium paraense.</title>
        <authorList>
            <person name="Simoes-Araujo J.L.Sr."/>
            <person name="Barauna A.C."/>
            <person name="Silva K."/>
            <person name="Zilli J.E."/>
        </authorList>
    </citation>
    <scope>NUCLEOTIDE SEQUENCE [LARGE SCALE GENOMIC DNA]</scope>
    <source>
        <strain evidence="2 3">BR 10245</strain>
    </source>
</reference>
<feature type="transmembrane region" description="Helical" evidence="1">
    <location>
        <begin position="12"/>
        <end position="33"/>
    </location>
</feature>
<keyword evidence="1" id="KW-0472">Membrane</keyword>
<organism evidence="2 3">
    <name type="scientific">Bradyrhizobium centrolobii</name>
    <dbReference type="NCBI Taxonomy" id="1505087"/>
    <lineage>
        <taxon>Bacteria</taxon>
        <taxon>Pseudomonadati</taxon>
        <taxon>Pseudomonadota</taxon>
        <taxon>Alphaproteobacteria</taxon>
        <taxon>Hyphomicrobiales</taxon>
        <taxon>Nitrobacteraceae</taxon>
        <taxon>Bradyrhizobium</taxon>
    </lineage>
</organism>
<gene>
    <name evidence="2" type="ORF">AYJ54_34545</name>
</gene>
<dbReference type="AlphaFoldDB" id="A0A176Y7Z4"/>
<sequence>MKWPQWYPTRADIIGISIALAVACIFVFVVVGFPNFHQATGFGPDWDCKAMPKGDPVCVKKPGQ</sequence>
<evidence type="ECO:0000313" key="2">
    <source>
        <dbReference type="EMBL" id="OAE97662.1"/>
    </source>
</evidence>
<dbReference type="EMBL" id="LUUB01000124">
    <property type="protein sequence ID" value="OAE97662.1"/>
    <property type="molecule type" value="Genomic_DNA"/>
</dbReference>
<comment type="caution">
    <text evidence="2">The sequence shown here is derived from an EMBL/GenBank/DDBJ whole genome shotgun (WGS) entry which is preliminary data.</text>
</comment>
<keyword evidence="3" id="KW-1185">Reference proteome</keyword>
<protein>
    <submittedName>
        <fullName evidence="2">Uncharacterized protein</fullName>
    </submittedName>
</protein>